<accession>A0A835REH2</accession>
<feature type="compositionally biased region" description="Basic and acidic residues" evidence="1">
    <location>
        <begin position="78"/>
        <end position="107"/>
    </location>
</feature>
<evidence type="ECO:0000256" key="1">
    <source>
        <dbReference type="SAM" id="MobiDB-lite"/>
    </source>
</evidence>
<proteinExistence type="predicted"/>
<feature type="region of interest" description="Disordered" evidence="1">
    <location>
        <begin position="1"/>
        <end position="255"/>
    </location>
</feature>
<dbReference type="OrthoDB" id="777927at2759"/>
<reference evidence="2 3" key="1">
    <citation type="journal article" date="2020" name="Nat. Food">
        <title>A phased Vanilla planifolia genome enables genetic improvement of flavour and production.</title>
        <authorList>
            <person name="Hasing T."/>
            <person name="Tang H."/>
            <person name="Brym M."/>
            <person name="Khazi F."/>
            <person name="Huang T."/>
            <person name="Chambers A.H."/>
        </authorList>
    </citation>
    <scope>NUCLEOTIDE SEQUENCE [LARGE SCALE GENOMIC DNA]</scope>
    <source>
        <tissue evidence="2">Leaf</tissue>
    </source>
</reference>
<feature type="compositionally biased region" description="Basic and acidic residues" evidence="1">
    <location>
        <begin position="48"/>
        <end position="61"/>
    </location>
</feature>
<name>A0A835REH2_VANPL</name>
<evidence type="ECO:0000313" key="2">
    <source>
        <dbReference type="EMBL" id="KAG0488953.1"/>
    </source>
</evidence>
<dbReference type="PANTHER" id="PTHR36364:SF1">
    <property type="entry name" value="OS03G0203000 PROTEIN"/>
    <property type="match status" value="1"/>
</dbReference>
<organism evidence="2 3">
    <name type="scientific">Vanilla planifolia</name>
    <name type="common">Vanilla</name>
    <dbReference type="NCBI Taxonomy" id="51239"/>
    <lineage>
        <taxon>Eukaryota</taxon>
        <taxon>Viridiplantae</taxon>
        <taxon>Streptophyta</taxon>
        <taxon>Embryophyta</taxon>
        <taxon>Tracheophyta</taxon>
        <taxon>Spermatophyta</taxon>
        <taxon>Magnoliopsida</taxon>
        <taxon>Liliopsida</taxon>
        <taxon>Asparagales</taxon>
        <taxon>Orchidaceae</taxon>
        <taxon>Vanilloideae</taxon>
        <taxon>Vanilleae</taxon>
        <taxon>Vanilla</taxon>
    </lineage>
</organism>
<evidence type="ECO:0008006" key="4">
    <source>
        <dbReference type="Google" id="ProtNLM"/>
    </source>
</evidence>
<feature type="compositionally biased region" description="Basic and acidic residues" evidence="1">
    <location>
        <begin position="209"/>
        <end position="255"/>
    </location>
</feature>
<comment type="caution">
    <text evidence="2">The sequence shown here is derived from an EMBL/GenBank/DDBJ whole genome shotgun (WGS) entry which is preliminary data.</text>
</comment>
<dbReference type="AlphaFoldDB" id="A0A835REH2"/>
<feature type="compositionally biased region" description="Basic and acidic residues" evidence="1">
    <location>
        <begin position="1"/>
        <end position="36"/>
    </location>
</feature>
<evidence type="ECO:0000313" key="3">
    <source>
        <dbReference type="Proteomes" id="UP000636800"/>
    </source>
</evidence>
<dbReference type="Proteomes" id="UP000636800">
    <property type="component" value="Chromosome 3"/>
</dbReference>
<sequence length="338" mass="39857">MSRRERDGRDSQGKRLHSRFDREPSPKKVKREEKSGPSRTHSSHHHSSVKELTDHKQKQEVQDEVPFQSIPVSNIPDHYIETKNLEGKDDKTRMDTQHSSEHRDVLHSHSYYQHSDRGSAGWSSSRRAIDHRRWNDSKEQSRNRIRAEEYDQHKKDERPHSRADEKNTGIWRHDRFKDLEPAVPPARKRPAFREKKLPTEPDADASTKGSEKPKLSTREPPMEWDTGRREEKKSELYPRVPDKPSRSFPRVDDRRERRVDGFYQRVEMQRSIDPSGERYGVRGRADRPDFAYGERNSLRAGGFEVEKWKHDLFDEANQSPPRKNEEEHIAKVEALLAL</sequence>
<gene>
    <name evidence="2" type="ORF">HPP92_007764</name>
</gene>
<dbReference type="EMBL" id="JADCNL010000003">
    <property type="protein sequence ID" value="KAG0488953.1"/>
    <property type="molecule type" value="Genomic_DNA"/>
</dbReference>
<protein>
    <recommendedName>
        <fullName evidence="4">Btz domain-containing protein</fullName>
    </recommendedName>
</protein>
<keyword evidence="3" id="KW-1185">Reference proteome</keyword>
<feature type="compositionally biased region" description="Basic and acidic residues" evidence="1">
    <location>
        <begin position="127"/>
        <end position="180"/>
    </location>
</feature>
<dbReference type="PANTHER" id="PTHR36364">
    <property type="entry name" value="OS03G0203000 PROTEIN"/>
    <property type="match status" value="1"/>
</dbReference>